<feature type="domain" description="MobA-like NTP transferase" evidence="2">
    <location>
        <begin position="342"/>
        <end position="503"/>
    </location>
</feature>
<dbReference type="PANTHER" id="PTHR43777">
    <property type="entry name" value="MOLYBDENUM COFACTOR CYTIDYLYLTRANSFERASE"/>
    <property type="match status" value="1"/>
</dbReference>
<evidence type="ECO:0000313" key="4">
    <source>
        <dbReference type="Proteomes" id="UP000705379"/>
    </source>
</evidence>
<keyword evidence="1" id="KW-0460">Magnesium</keyword>
<dbReference type="RefSeq" id="WP_213217572.1">
    <property type="nucleotide sequence ID" value="NZ_QTKU01000005.1"/>
</dbReference>
<keyword evidence="3" id="KW-0418">Kinase</keyword>
<sequence length="539" mass="56326">MIFGPVPTRDAIGCILAHSTKLPSATYKKGRVLDAQDVAALTASGVEEIVVAQLSPDDVGEDVAAERIAAACNGGYLLSDTPFTGRVNLHAEAAGLLVVDASAIDKMNRVDPAITIATLPAYEKVAAGRMVATAKIIPFAVPGDLIAQAEVTISGGLRIAPFGSRKIGLVATKLDHLKPATMDKTRRVLEQRLSASNSQIVGEERVAHTPEAVAEAMNRLQASGADLLVLFGASAVVDRQDVLPRAIEVAGGSVTYFGMPVDPGNLLLLGDYQSMPVIGAPGCARSPKENGFDWILDRLLAGIVVRPEDISGLGVGGLLMEIGSRPQPREKTEHSKSPKVGAIVLAAGKSSRMGPRNKLLETVNGLPLVAHAASAASQAGIDQTVVITGHMADAIAECLDGMDVTLVHNPDYADGMAGSIRAGVAALGPDIDAAIILLGDMPGIDAQIIQNMIAAYSDDPSTLIVAASASGKRGNPVLWDKRFFPDLRKLHGDIGARHIIAENNHLLREIDIGDAARIDLDTPEALASYREASDPVNKS</sequence>
<proteinExistence type="predicted"/>
<dbReference type="AlphaFoldDB" id="A0A944CFW8"/>
<dbReference type="SUPFAM" id="SSF53218">
    <property type="entry name" value="Molybdenum cofactor biosynthesis proteins"/>
    <property type="match status" value="1"/>
</dbReference>
<dbReference type="SUPFAM" id="SSF53448">
    <property type="entry name" value="Nucleotide-diphospho-sugar transferases"/>
    <property type="match status" value="1"/>
</dbReference>
<comment type="caution">
    <text evidence="3">The sequence shown here is derived from an EMBL/GenBank/DDBJ whole genome shotgun (WGS) entry which is preliminary data.</text>
</comment>
<dbReference type="PIRSF" id="PIRSF036626">
    <property type="entry name" value="MPTBd_MobAlike"/>
    <property type="match status" value="1"/>
</dbReference>
<dbReference type="GO" id="GO:0016301">
    <property type="term" value="F:kinase activity"/>
    <property type="evidence" value="ECO:0007669"/>
    <property type="project" value="UniProtKB-KW"/>
</dbReference>
<dbReference type="InterPro" id="IPR029044">
    <property type="entry name" value="Nucleotide-diphossugar_trans"/>
</dbReference>
<dbReference type="Gene3D" id="3.90.550.10">
    <property type="entry name" value="Spore Coat Polysaccharide Biosynthesis Protein SpsA, Chain A"/>
    <property type="match status" value="1"/>
</dbReference>
<organism evidence="3 4">
    <name type="scientific">Roseibium polysiphoniae</name>
    <dbReference type="NCBI Taxonomy" id="2571221"/>
    <lineage>
        <taxon>Bacteria</taxon>
        <taxon>Pseudomonadati</taxon>
        <taxon>Pseudomonadota</taxon>
        <taxon>Alphaproteobacteria</taxon>
        <taxon>Hyphomicrobiales</taxon>
        <taxon>Stappiaceae</taxon>
        <taxon>Roseibium</taxon>
    </lineage>
</organism>
<protein>
    <submittedName>
        <fullName evidence="3">4-diphosphocytidyl-2C-methyl-D-erythritol kinase</fullName>
    </submittedName>
</protein>
<dbReference type="CDD" id="cd04182">
    <property type="entry name" value="GT_2_like_f"/>
    <property type="match status" value="1"/>
</dbReference>
<keyword evidence="3" id="KW-0808">Transferase</keyword>
<evidence type="ECO:0000259" key="2">
    <source>
        <dbReference type="Pfam" id="PF12804"/>
    </source>
</evidence>
<dbReference type="InterPro" id="IPR012184">
    <property type="entry name" value="Bifunc_Mopterin-bd"/>
</dbReference>
<dbReference type="InterPro" id="IPR025877">
    <property type="entry name" value="MobA-like_NTP_Trfase"/>
</dbReference>
<reference evidence="3" key="2">
    <citation type="journal article" date="2021" name="Microorganisms">
        <title>Bacterial Dimethylsulfoniopropionate Biosynthesis in the East China Sea.</title>
        <authorList>
            <person name="Liu J."/>
            <person name="Zhang Y."/>
            <person name="Liu J."/>
            <person name="Zhong H."/>
            <person name="Williams B.T."/>
            <person name="Zheng Y."/>
            <person name="Curson A.R.J."/>
            <person name="Sun C."/>
            <person name="Sun H."/>
            <person name="Song D."/>
            <person name="Wagner Mackenzie B."/>
            <person name="Bermejo Martinez A."/>
            <person name="Todd J.D."/>
            <person name="Zhang X.H."/>
        </authorList>
    </citation>
    <scope>NUCLEOTIDE SEQUENCE</scope>
    <source>
        <strain evidence="3">AESS21</strain>
    </source>
</reference>
<dbReference type="PANTHER" id="PTHR43777:SF1">
    <property type="entry name" value="MOLYBDENUM COFACTOR CYTIDYLYLTRANSFERASE"/>
    <property type="match status" value="1"/>
</dbReference>
<dbReference type="EMBL" id="QTKU01000005">
    <property type="protein sequence ID" value="MBS8262289.1"/>
    <property type="molecule type" value="Genomic_DNA"/>
</dbReference>
<gene>
    <name evidence="3" type="ORF">DYI23_18820</name>
</gene>
<dbReference type="GO" id="GO:0016779">
    <property type="term" value="F:nucleotidyltransferase activity"/>
    <property type="evidence" value="ECO:0007669"/>
    <property type="project" value="UniProtKB-ARBA"/>
</dbReference>
<dbReference type="Gene3D" id="3.40.980.10">
    <property type="entry name" value="MoaB/Mog-like domain"/>
    <property type="match status" value="1"/>
</dbReference>
<dbReference type="CDD" id="cd03522">
    <property type="entry name" value="MoeA_like"/>
    <property type="match status" value="1"/>
</dbReference>
<dbReference type="Proteomes" id="UP000705379">
    <property type="component" value="Unassembled WGS sequence"/>
</dbReference>
<reference evidence="3" key="1">
    <citation type="submission" date="2018-08" db="EMBL/GenBank/DDBJ databases">
        <authorList>
            <person name="Jin W."/>
            <person name="Wang H."/>
            <person name="Yang Y."/>
            <person name="Li M."/>
            <person name="Liu J."/>
        </authorList>
    </citation>
    <scope>NUCLEOTIDE SEQUENCE</scope>
    <source>
        <strain evidence="3">AESS21</strain>
    </source>
</reference>
<dbReference type="InterPro" id="IPR036425">
    <property type="entry name" value="MoaB/Mog-like_dom_sf"/>
</dbReference>
<name>A0A944CFW8_9HYPH</name>
<dbReference type="Pfam" id="PF12804">
    <property type="entry name" value="NTP_transf_3"/>
    <property type="match status" value="1"/>
</dbReference>
<accession>A0A944CFW8</accession>
<evidence type="ECO:0000313" key="3">
    <source>
        <dbReference type="EMBL" id="MBS8262289.1"/>
    </source>
</evidence>
<evidence type="ECO:0000256" key="1">
    <source>
        <dbReference type="ARBA" id="ARBA00022842"/>
    </source>
</evidence>